<dbReference type="PRINTS" id="PR00368">
    <property type="entry name" value="FADPNR"/>
</dbReference>
<dbReference type="Pfam" id="PF07992">
    <property type="entry name" value="Pyr_redox_2"/>
    <property type="match status" value="1"/>
</dbReference>
<feature type="binding site" evidence="12">
    <location>
        <position position="98"/>
    </location>
    <ligand>
        <name>FAD</name>
        <dbReference type="ChEBI" id="CHEBI:57692"/>
    </ligand>
</feature>
<dbReference type="SUPFAM" id="SSF51905">
    <property type="entry name" value="FAD/NAD(P)-binding domain"/>
    <property type="match status" value="2"/>
</dbReference>
<dbReference type="FunFam" id="3.30.390.30:FF:000004">
    <property type="entry name" value="Thioredoxin reductase 1, cytoplasmic"/>
    <property type="match status" value="1"/>
</dbReference>
<evidence type="ECO:0000256" key="14">
    <source>
        <dbReference type="RuleBase" id="RU003691"/>
    </source>
</evidence>
<evidence type="ECO:0000259" key="16">
    <source>
        <dbReference type="Pfam" id="PF07992"/>
    </source>
</evidence>
<comment type="similarity">
    <text evidence="1 14">Belongs to the class-I pyridine nucleotide-disulfide oxidoreductase family.</text>
</comment>
<dbReference type="Proteomes" id="UP000594260">
    <property type="component" value="Unplaced"/>
</dbReference>
<evidence type="ECO:0000256" key="2">
    <source>
        <dbReference type="ARBA" id="ARBA00012610"/>
    </source>
</evidence>
<accession>A0A7M7MII8</accession>
<dbReference type="GO" id="GO:0004362">
    <property type="term" value="F:glutathione-disulfide reductase (NADPH) activity"/>
    <property type="evidence" value="ECO:0007669"/>
    <property type="project" value="TreeGrafter"/>
</dbReference>
<feature type="binding site" evidence="12">
    <location>
        <position position="320"/>
    </location>
    <ligand>
        <name>NAD(+)</name>
        <dbReference type="ChEBI" id="CHEBI:57540"/>
    </ligand>
</feature>
<dbReference type="InterPro" id="IPR001100">
    <property type="entry name" value="Pyr_nuc-diS_OxRdtase"/>
</dbReference>
<feature type="domain" description="FAD/NAD(P)-binding" evidence="16">
    <location>
        <begin position="43"/>
        <end position="377"/>
    </location>
</feature>
<dbReference type="FunFam" id="3.50.50.60:FF:000190">
    <property type="entry name" value="Thioredoxin reductase"/>
    <property type="match status" value="1"/>
</dbReference>
<feature type="active site" description="Proton acceptor" evidence="11">
    <location>
        <position position="499"/>
    </location>
</feature>
<dbReference type="EnsemblMetazoa" id="XM_022811474">
    <property type="protein sequence ID" value="XP_022667209"/>
    <property type="gene ID" value="LOC111252880"/>
</dbReference>
<evidence type="ECO:0000256" key="9">
    <source>
        <dbReference type="ARBA" id="ARBA00048132"/>
    </source>
</evidence>
<dbReference type="InterPro" id="IPR023753">
    <property type="entry name" value="FAD/NAD-binding_dom"/>
</dbReference>
<organism evidence="17 18">
    <name type="scientific">Varroa destructor</name>
    <name type="common">Honeybee mite</name>
    <dbReference type="NCBI Taxonomy" id="109461"/>
    <lineage>
        <taxon>Eukaryota</taxon>
        <taxon>Metazoa</taxon>
        <taxon>Ecdysozoa</taxon>
        <taxon>Arthropoda</taxon>
        <taxon>Chelicerata</taxon>
        <taxon>Arachnida</taxon>
        <taxon>Acari</taxon>
        <taxon>Parasitiformes</taxon>
        <taxon>Mesostigmata</taxon>
        <taxon>Gamasina</taxon>
        <taxon>Dermanyssoidea</taxon>
        <taxon>Varroidae</taxon>
        <taxon>Varroa</taxon>
    </lineage>
</organism>
<keyword evidence="12" id="KW-0547">Nucleotide-binding</keyword>
<feature type="domain" description="Pyridine nucleotide-disulphide oxidoreductase dimerisation" evidence="15">
    <location>
        <begin position="397"/>
        <end position="508"/>
    </location>
</feature>
<dbReference type="PIRSF" id="PIRSF000350">
    <property type="entry name" value="Mercury_reductase_MerA"/>
    <property type="match status" value="1"/>
</dbReference>
<evidence type="ECO:0000256" key="5">
    <source>
        <dbReference type="ARBA" id="ARBA00022857"/>
    </source>
</evidence>
<dbReference type="Gene3D" id="3.50.50.60">
    <property type="entry name" value="FAD/NAD(P)-binding domain"/>
    <property type="match status" value="2"/>
</dbReference>
<protein>
    <recommendedName>
        <fullName evidence="2">thioredoxin-disulfide reductase (NADPH)</fullName>
        <ecNumber evidence="2">1.8.1.9</ecNumber>
    </recommendedName>
</protein>
<proteinExistence type="inferred from homology"/>
<feature type="binding site" evidence="12">
    <location>
        <position position="361"/>
    </location>
    <ligand>
        <name>FAD</name>
        <dbReference type="ChEBI" id="CHEBI:57692"/>
    </ligand>
</feature>
<keyword evidence="5" id="KW-0521">NADP</keyword>
<dbReference type="AlphaFoldDB" id="A0A7M7MII8"/>
<keyword evidence="4 12" id="KW-0274">FAD</keyword>
<dbReference type="GO" id="GO:0034599">
    <property type="term" value="P:cellular response to oxidative stress"/>
    <property type="evidence" value="ECO:0007669"/>
    <property type="project" value="TreeGrafter"/>
</dbReference>
<evidence type="ECO:0000256" key="6">
    <source>
        <dbReference type="ARBA" id="ARBA00023002"/>
    </source>
</evidence>
<dbReference type="NCBIfam" id="TIGR01438">
    <property type="entry name" value="TGR"/>
    <property type="match status" value="1"/>
</dbReference>
<comment type="function">
    <text evidence="10">Thioredoxin system is a major player in glutathione metabolism, due to the demonstrated absence of a glutathione reductase. Functionally interacts with the Sod/Cat reactive oxidation species (ROS) defense system and thereby has a role in preadult development and life span. Lack of a glutathione reductase suggests antioxidant defense in Drosophila, and probably in related insects, differs fundamentally from that in other organisms.</text>
</comment>
<dbReference type="GO" id="GO:0006749">
    <property type="term" value="P:glutathione metabolic process"/>
    <property type="evidence" value="ECO:0007669"/>
    <property type="project" value="TreeGrafter"/>
</dbReference>
<dbReference type="GO" id="GO:0004791">
    <property type="term" value="F:thioredoxin-disulfide reductase (NADPH) activity"/>
    <property type="evidence" value="ECO:0007669"/>
    <property type="project" value="UniProtKB-EC"/>
</dbReference>
<dbReference type="InterPro" id="IPR004099">
    <property type="entry name" value="Pyr_nucl-diS_OxRdtase_dimer"/>
</dbReference>
<evidence type="ECO:0000256" key="12">
    <source>
        <dbReference type="PIRSR" id="PIRSR000350-3"/>
    </source>
</evidence>
<dbReference type="GO" id="GO:0005739">
    <property type="term" value="C:mitochondrion"/>
    <property type="evidence" value="ECO:0007669"/>
    <property type="project" value="TreeGrafter"/>
</dbReference>
<evidence type="ECO:0000256" key="10">
    <source>
        <dbReference type="ARBA" id="ARBA00054062"/>
    </source>
</evidence>
<dbReference type="InterPro" id="IPR016156">
    <property type="entry name" value="FAD/NAD-linked_Rdtase_dimer_sf"/>
</dbReference>
<keyword evidence="12" id="KW-0520">NAD</keyword>
<feature type="disulfide bond" description="Redox-active" evidence="13">
    <location>
        <begin position="89"/>
        <end position="94"/>
    </location>
</feature>
<dbReference type="GO" id="GO:0005829">
    <property type="term" value="C:cytosol"/>
    <property type="evidence" value="ECO:0007669"/>
    <property type="project" value="TreeGrafter"/>
</dbReference>
<dbReference type="Gene3D" id="3.30.390.30">
    <property type="match status" value="1"/>
</dbReference>
<evidence type="ECO:0000256" key="7">
    <source>
        <dbReference type="ARBA" id="ARBA00023157"/>
    </source>
</evidence>
<dbReference type="GeneID" id="111252880"/>
<evidence type="ECO:0000256" key="8">
    <source>
        <dbReference type="ARBA" id="ARBA00023284"/>
    </source>
</evidence>
<dbReference type="PANTHER" id="PTHR42737">
    <property type="entry name" value="GLUTATHIONE REDUCTASE"/>
    <property type="match status" value="1"/>
</dbReference>
<comment type="catalytic activity">
    <reaction evidence="9">
        <text>[thioredoxin]-dithiol + NADP(+) = [thioredoxin]-disulfide + NADPH + H(+)</text>
        <dbReference type="Rhea" id="RHEA:20345"/>
        <dbReference type="Rhea" id="RHEA-COMP:10698"/>
        <dbReference type="Rhea" id="RHEA-COMP:10700"/>
        <dbReference type="ChEBI" id="CHEBI:15378"/>
        <dbReference type="ChEBI" id="CHEBI:29950"/>
        <dbReference type="ChEBI" id="CHEBI:50058"/>
        <dbReference type="ChEBI" id="CHEBI:57783"/>
        <dbReference type="ChEBI" id="CHEBI:58349"/>
        <dbReference type="EC" id="1.8.1.9"/>
    </reaction>
</comment>
<evidence type="ECO:0000256" key="1">
    <source>
        <dbReference type="ARBA" id="ARBA00007532"/>
    </source>
</evidence>
<dbReference type="PRINTS" id="PR00411">
    <property type="entry name" value="PNDRDTASEI"/>
</dbReference>
<evidence type="ECO:0000259" key="15">
    <source>
        <dbReference type="Pfam" id="PF02852"/>
    </source>
</evidence>
<dbReference type="GO" id="GO:0045454">
    <property type="term" value="P:cell redox homeostasis"/>
    <property type="evidence" value="ECO:0007669"/>
    <property type="project" value="InterPro"/>
</dbReference>
<dbReference type="GO" id="GO:0050660">
    <property type="term" value="F:flavin adenine dinucleotide binding"/>
    <property type="evidence" value="ECO:0007669"/>
    <property type="project" value="InterPro"/>
</dbReference>
<keyword evidence="3 14" id="KW-0285">Flavoprotein</keyword>
<dbReference type="InterPro" id="IPR036188">
    <property type="entry name" value="FAD/NAD-bd_sf"/>
</dbReference>
<feature type="binding site" evidence="12">
    <location>
        <begin position="228"/>
        <end position="235"/>
    </location>
    <ligand>
        <name>NAD(+)</name>
        <dbReference type="ChEBI" id="CHEBI:57540"/>
    </ligand>
</feature>
<reference evidence="17" key="1">
    <citation type="submission" date="2021-01" db="UniProtKB">
        <authorList>
            <consortium name="EnsemblMetazoa"/>
        </authorList>
    </citation>
    <scope>IDENTIFICATION</scope>
</reference>
<dbReference type="InterPro" id="IPR012999">
    <property type="entry name" value="Pyr_OxRdtase_I_AS"/>
</dbReference>
<keyword evidence="7" id="KW-1015">Disulfide bond</keyword>
<dbReference type="PANTHER" id="PTHR42737:SF7">
    <property type="entry name" value="THIOREDOXIN-DISULFIDE REDUCTASE"/>
    <property type="match status" value="1"/>
</dbReference>
<evidence type="ECO:0000256" key="4">
    <source>
        <dbReference type="ARBA" id="ARBA00022827"/>
    </source>
</evidence>
<keyword evidence="18" id="KW-1185">Reference proteome</keyword>
<name>A0A7M7MII8_VARDE</name>
<dbReference type="RefSeq" id="XP_022667209.1">
    <property type="nucleotide sequence ID" value="XM_022811474.1"/>
</dbReference>
<evidence type="ECO:0000256" key="11">
    <source>
        <dbReference type="PIRSR" id="PIRSR000350-2"/>
    </source>
</evidence>
<sequence length="526" mass="57662">MQVSFTSIRVLSRSVFGSFRLLHVSAVRPSMAPIEKTKDGYDYDFVVIGGGSGGLASAKEAAALGLKTAVLNYVTPSTQNTTWGLGGTCVNVGCIPKKLYHTAALLGDELKDARKYGWEFSETLTHNWDTLRSGVTDYIKSLNWIHRVSLRNAKIDYYNMEGSFIDVHTVKMKSAGGAERQITSKWFLLSVGGRPTLPDDVPGAKEYAITSDDIFHMQNAPGKTFVVGGSYVALECAGFLTGLGYETQVCLRSIPLRGFDQQMAGMVVDYMEKHGTKFHRGCVPTLVEKQPDGKFHVEWKNTASDEVGSDTFDSVLFAIGRHALTKVLNLEAVGVKTDSKGKVITDDEERTTASNIYALGDILVDKPELTPVAARTGRLIARRLAGTSTEKMNYDLVATTVFTPIEYACCGLSEEDAIKKYGQDNIEVWHSFYKPHTFPIAERSNEHCYIKYIGNIKENNKIIGMHFLGQMAGEVMQGFAAAMKVGITRAQIEETIGIHPTVAEEIVKVDVTKRSGIDPTCAKCCG</sequence>
<comment type="cofactor">
    <cofactor evidence="12">
        <name>FAD</name>
        <dbReference type="ChEBI" id="CHEBI:57692"/>
    </cofactor>
    <text evidence="12">Binds 1 FAD per subunit.</text>
</comment>
<keyword evidence="8 14" id="KW-0676">Redox-active center</keyword>
<dbReference type="EC" id="1.8.1.9" evidence="2"/>
<dbReference type="Pfam" id="PF02852">
    <property type="entry name" value="Pyr_redox_dim"/>
    <property type="match status" value="1"/>
</dbReference>
<dbReference type="InterPro" id="IPR046952">
    <property type="entry name" value="GSHR/TRXR-like"/>
</dbReference>
<dbReference type="PROSITE" id="PS00076">
    <property type="entry name" value="PYRIDINE_REDOX_1"/>
    <property type="match status" value="1"/>
</dbReference>
<evidence type="ECO:0000313" key="17">
    <source>
        <dbReference type="EnsemblMetazoa" id="XP_022667209"/>
    </source>
</evidence>
<evidence type="ECO:0000256" key="3">
    <source>
        <dbReference type="ARBA" id="ARBA00022630"/>
    </source>
</evidence>
<dbReference type="InterPro" id="IPR006338">
    <property type="entry name" value="Thioredoxin/glutathione_Rdtase"/>
</dbReference>
<evidence type="ECO:0000313" key="18">
    <source>
        <dbReference type="Proteomes" id="UP000594260"/>
    </source>
</evidence>
<feature type="binding site" evidence="12">
    <location>
        <position position="162"/>
    </location>
    <ligand>
        <name>FAD</name>
        <dbReference type="ChEBI" id="CHEBI:57692"/>
    </ligand>
</feature>
<keyword evidence="6 14" id="KW-0560">Oxidoreductase</keyword>
<dbReference type="SUPFAM" id="SSF55424">
    <property type="entry name" value="FAD/NAD-linked reductases, dimerisation (C-terminal) domain"/>
    <property type="match status" value="1"/>
</dbReference>
<evidence type="ECO:0000256" key="13">
    <source>
        <dbReference type="PIRSR" id="PIRSR000350-4"/>
    </source>
</evidence>